<dbReference type="Gene3D" id="3.30.450.40">
    <property type="match status" value="1"/>
</dbReference>
<dbReference type="Gene3D" id="3.30.450.20">
    <property type="entry name" value="PAS domain"/>
    <property type="match status" value="1"/>
</dbReference>
<organism evidence="5 6">
    <name type="scientific">Pelagovum pacificum</name>
    <dbReference type="NCBI Taxonomy" id="2588711"/>
    <lineage>
        <taxon>Bacteria</taxon>
        <taxon>Pseudomonadati</taxon>
        <taxon>Pseudomonadota</taxon>
        <taxon>Alphaproteobacteria</taxon>
        <taxon>Rhodobacterales</taxon>
        <taxon>Paracoccaceae</taxon>
        <taxon>Pelagovum</taxon>
    </lineage>
</organism>
<dbReference type="SMART" id="SM00267">
    <property type="entry name" value="GGDEF"/>
    <property type="match status" value="1"/>
</dbReference>
<dbReference type="GO" id="GO:0043709">
    <property type="term" value="P:cell adhesion involved in single-species biofilm formation"/>
    <property type="evidence" value="ECO:0007669"/>
    <property type="project" value="TreeGrafter"/>
</dbReference>
<evidence type="ECO:0000256" key="3">
    <source>
        <dbReference type="SAM" id="MobiDB-lite"/>
    </source>
</evidence>
<feature type="compositionally biased region" description="Basic and acidic residues" evidence="3">
    <location>
        <begin position="507"/>
        <end position="519"/>
    </location>
</feature>
<dbReference type="GO" id="GO:1902201">
    <property type="term" value="P:negative regulation of bacterial-type flagellum-dependent cell motility"/>
    <property type="evidence" value="ECO:0007669"/>
    <property type="project" value="TreeGrafter"/>
</dbReference>
<dbReference type="NCBIfam" id="TIGR00254">
    <property type="entry name" value="GGDEF"/>
    <property type="match status" value="1"/>
</dbReference>
<keyword evidence="6" id="KW-1185">Reference proteome</keyword>
<feature type="region of interest" description="Disordered" evidence="3">
    <location>
        <begin position="491"/>
        <end position="534"/>
    </location>
</feature>
<accession>A0A5C5GAN8</accession>
<sequence length="534" mass="58348">MSIDRTAETWREDWALQPMDRPESRDQFKLATEIMDIMEQGIVVWSADGLCELFNARVHEVLDLGDGELGIGTSRGEFRRMAAQRGLLSEEAAKAAARGEAENVAVSFDLTLPGGRVVLASGRPAESGSYVITFTDVTDARRAEREVASAMATADAAEATTRTALAAQQARAAEMSHLSELDEWLQSCKTLQELYMIVTKFMSRVMTGTYGELYIFSSTRDVLDGVGSWSGDQLNRHIAPDSCWALRRGRHYIHDPAGISFVCGHVDHPPEEDFPGEYLCIPIVAHGDTVGLLHVRFESSDYCGERLRDAETFTIRCAEHISMAVANVRLRDELHDQSIRDPLTGLYNRRHFMSCLRREMTLADRQGTALSLMSFDADGFKTFNDSHGHDAGDMVLRKLADCLADLFDAREVCCRLGGEEFAVLLPGHDADAARAVAERVRKAVSAMPLTYGSETLPNVTISIGVATYPDSATEAQLLIKRADQALYAAKEAGRNRVESAAPPGAEASRERPEADRPVGDESDETAAPGGTGAA</sequence>
<dbReference type="EMBL" id="VFFF01000001">
    <property type="protein sequence ID" value="TNY31803.1"/>
    <property type="molecule type" value="Genomic_DNA"/>
</dbReference>
<evidence type="ECO:0000313" key="6">
    <source>
        <dbReference type="Proteomes" id="UP000314011"/>
    </source>
</evidence>
<dbReference type="FunFam" id="3.30.70.270:FF:000001">
    <property type="entry name" value="Diguanylate cyclase domain protein"/>
    <property type="match status" value="1"/>
</dbReference>
<protein>
    <recommendedName>
        <fullName evidence="1">diguanylate cyclase</fullName>
        <ecNumber evidence="1">2.7.7.65</ecNumber>
    </recommendedName>
</protein>
<gene>
    <name evidence="5" type="ORF">FHY64_00415</name>
</gene>
<dbReference type="OrthoDB" id="9812260at2"/>
<dbReference type="AlphaFoldDB" id="A0A5C5GAN8"/>
<dbReference type="GO" id="GO:0005886">
    <property type="term" value="C:plasma membrane"/>
    <property type="evidence" value="ECO:0007669"/>
    <property type="project" value="TreeGrafter"/>
</dbReference>
<dbReference type="GO" id="GO:0052621">
    <property type="term" value="F:diguanylate cyclase activity"/>
    <property type="evidence" value="ECO:0007669"/>
    <property type="project" value="UniProtKB-EC"/>
</dbReference>
<dbReference type="Gene3D" id="3.30.70.270">
    <property type="match status" value="1"/>
</dbReference>
<reference evidence="5 6" key="1">
    <citation type="submission" date="2019-06" db="EMBL/GenBank/DDBJ databases">
        <title>Genome of new Rhodobacteraceae sp. SM1903.</title>
        <authorList>
            <person name="Ren X."/>
        </authorList>
    </citation>
    <scope>NUCLEOTIDE SEQUENCE [LARGE SCALE GENOMIC DNA]</scope>
    <source>
        <strain evidence="5 6">SM1903</strain>
    </source>
</reference>
<dbReference type="SUPFAM" id="SSF55073">
    <property type="entry name" value="Nucleotide cyclase"/>
    <property type="match status" value="1"/>
</dbReference>
<name>A0A5C5GAN8_9RHOB</name>
<dbReference type="Pfam" id="PF00990">
    <property type="entry name" value="GGDEF"/>
    <property type="match status" value="1"/>
</dbReference>
<feature type="domain" description="GGDEF" evidence="4">
    <location>
        <begin position="368"/>
        <end position="502"/>
    </location>
</feature>
<dbReference type="Proteomes" id="UP000314011">
    <property type="component" value="Unassembled WGS sequence"/>
</dbReference>
<dbReference type="RefSeq" id="WP_140192483.1">
    <property type="nucleotide sequence ID" value="NZ_CP065915.1"/>
</dbReference>
<comment type="catalytic activity">
    <reaction evidence="2">
        <text>2 GTP = 3',3'-c-di-GMP + 2 diphosphate</text>
        <dbReference type="Rhea" id="RHEA:24898"/>
        <dbReference type="ChEBI" id="CHEBI:33019"/>
        <dbReference type="ChEBI" id="CHEBI:37565"/>
        <dbReference type="ChEBI" id="CHEBI:58805"/>
        <dbReference type="EC" id="2.7.7.65"/>
    </reaction>
</comment>
<evidence type="ECO:0000256" key="1">
    <source>
        <dbReference type="ARBA" id="ARBA00012528"/>
    </source>
</evidence>
<dbReference type="EC" id="2.7.7.65" evidence="1"/>
<dbReference type="InterPro" id="IPR050469">
    <property type="entry name" value="Diguanylate_Cyclase"/>
</dbReference>
<comment type="caution">
    <text evidence="5">The sequence shown here is derived from an EMBL/GenBank/DDBJ whole genome shotgun (WGS) entry which is preliminary data.</text>
</comment>
<dbReference type="PANTHER" id="PTHR45138:SF9">
    <property type="entry name" value="DIGUANYLATE CYCLASE DGCM-RELATED"/>
    <property type="match status" value="1"/>
</dbReference>
<dbReference type="InterPro" id="IPR029016">
    <property type="entry name" value="GAF-like_dom_sf"/>
</dbReference>
<proteinExistence type="predicted"/>
<dbReference type="InterPro" id="IPR029787">
    <property type="entry name" value="Nucleotide_cyclase"/>
</dbReference>
<dbReference type="InterPro" id="IPR000160">
    <property type="entry name" value="GGDEF_dom"/>
</dbReference>
<dbReference type="SUPFAM" id="SSF55781">
    <property type="entry name" value="GAF domain-like"/>
    <property type="match status" value="1"/>
</dbReference>
<dbReference type="PROSITE" id="PS50887">
    <property type="entry name" value="GGDEF"/>
    <property type="match status" value="1"/>
</dbReference>
<dbReference type="CDD" id="cd01949">
    <property type="entry name" value="GGDEF"/>
    <property type="match status" value="1"/>
</dbReference>
<evidence type="ECO:0000259" key="4">
    <source>
        <dbReference type="PROSITE" id="PS50887"/>
    </source>
</evidence>
<dbReference type="InterPro" id="IPR043128">
    <property type="entry name" value="Rev_trsase/Diguanyl_cyclase"/>
</dbReference>
<dbReference type="Pfam" id="PF12860">
    <property type="entry name" value="PAS_7"/>
    <property type="match status" value="1"/>
</dbReference>
<dbReference type="PANTHER" id="PTHR45138">
    <property type="entry name" value="REGULATORY COMPONENTS OF SENSORY TRANSDUCTION SYSTEM"/>
    <property type="match status" value="1"/>
</dbReference>
<evidence type="ECO:0000256" key="2">
    <source>
        <dbReference type="ARBA" id="ARBA00034247"/>
    </source>
</evidence>
<evidence type="ECO:0000313" key="5">
    <source>
        <dbReference type="EMBL" id="TNY31803.1"/>
    </source>
</evidence>